<dbReference type="Proteomes" id="UP001160882">
    <property type="component" value="Unassembled WGS sequence"/>
</dbReference>
<dbReference type="RefSeq" id="WP_280080377.1">
    <property type="nucleotide sequence ID" value="NZ_JAOCGG010000004.1"/>
</dbReference>
<protein>
    <submittedName>
        <fullName evidence="1">GpE family phage tail protein</fullName>
    </submittedName>
</protein>
<dbReference type="Pfam" id="PF06528">
    <property type="entry name" value="Phage_P2_GpE"/>
    <property type="match status" value="1"/>
</dbReference>
<name>A0AA42RTV1_9PSED</name>
<evidence type="ECO:0000313" key="1">
    <source>
        <dbReference type="EMBL" id="MDH1629295.1"/>
    </source>
</evidence>
<organism evidence="1 2">
    <name type="scientific">Pseudomonas mosselii</name>
    <dbReference type="NCBI Taxonomy" id="78327"/>
    <lineage>
        <taxon>Bacteria</taxon>
        <taxon>Pseudomonadati</taxon>
        <taxon>Pseudomonadota</taxon>
        <taxon>Gammaproteobacteria</taxon>
        <taxon>Pseudomonadales</taxon>
        <taxon>Pseudomonadaceae</taxon>
        <taxon>Pseudomonas</taxon>
    </lineage>
</organism>
<sequence length="39" mass="4614">MADVAIVFHWSPADMDRLSVCELMDWRERARIRSNNHGK</sequence>
<gene>
    <name evidence="1" type="ORF">N5I14_03435</name>
</gene>
<comment type="caution">
    <text evidence="1">The sequence shown here is derived from an EMBL/GenBank/DDBJ whole genome shotgun (WGS) entry which is preliminary data.</text>
</comment>
<reference evidence="1" key="1">
    <citation type="submission" date="2022-09" db="EMBL/GenBank/DDBJ databases">
        <title>Intensive care unit water sources are persistently colonized with multi-drug resistant bacteria and are the site of extensive horizontal gene transfer of antibiotic resistance genes.</title>
        <authorList>
            <person name="Diorio-Toth L."/>
        </authorList>
    </citation>
    <scope>NUCLEOTIDE SEQUENCE</scope>
    <source>
        <strain evidence="1">GD03782</strain>
    </source>
</reference>
<evidence type="ECO:0000313" key="2">
    <source>
        <dbReference type="Proteomes" id="UP001160882"/>
    </source>
</evidence>
<accession>A0AA42RTV1</accession>
<dbReference type="AlphaFoldDB" id="A0AA42RTV1"/>
<proteinExistence type="predicted"/>
<dbReference type="InterPro" id="IPR009493">
    <property type="entry name" value="P2_GpE"/>
</dbReference>
<dbReference type="EMBL" id="JAOCGG010000004">
    <property type="protein sequence ID" value="MDH1629295.1"/>
    <property type="molecule type" value="Genomic_DNA"/>
</dbReference>